<proteinExistence type="predicted"/>
<evidence type="ECO:0000313" key="6">
    <source>
        <dbReference type="EMBL" id="MEW2364035.1"/>
    </source>
</evidence>
<dbReference type="Gene3D" id="3.40.50.620">
    <property type="entry name" value="HUPs"/>
    <property type="match status" value="2"/>
</dbReference>
<reference evidence="6 7" key="1">
    <citation type="submission" date="2024-06" db="EMBL/GenBank/DDBJ databases">
        <title>The Natural Products Discovery Center: Release of the First 8490 Sequenced Strains for Exploring Actinobacteria Biosynthetic Diversity.</title>
        <authorList>
            <person name="Kalkreuter E."/>
            <person name="Kautsar S.A."/>
            <person name="Yang D."/>
            <person name="Bader C.D."/>
            <person name="Teijaro C.N."/>
            <person name="Fluegel L."/>
            <person name="Davis C.M."/>
            <person name="Simpson J.R."/>
            <person name="Lauterbach L."/>
            <person name="Steele A.D."/>
            <person name="Gui C."/>
            <person name="Meng S."/>
            <person name="Li G."/>
            <person name="Viehrig K."/>
            <person name="Ye F."/>
            <person name="Su P."/>
            <person name="Kiefer A.F."/>
            <person name="Nichols A."/>
            <person name="Cepeda A.J."/>
            <person name="Yan W."/>
            <person name="Fan B."/>
            <person name="Jiang Y."/>
            <person name="Adhikari A."/>
            <person name="Zheng C.-J."/>
            <person name="Schuster L."/>
            <person name="Cowan T.M."/>
            <person name="Smanski M.J."/>
            <person name="Chevrette M.G."/>
            <person name="De Carvalho L.P.S."/>
            <person name="Shen B."/>
        </authorList>
    </citation>
    <scope>NUCLEOTIDE SEQUENCE [LARGE SCALE GENOMIC DNA]</scope>
    <source>
        <strain evidence="6 7">NPDC047833</strain>
    </source>
</reference>
<gene>
    <name evidence="6" type="ORF">AB0887_19110</name>
</gene>
<comment type="pathway">
    <text evidence="1">Amino-acid biosynthesis; L-asparagine biosynthesis; L-asparagine from L-aspartate (L-Gln route): step 1/1.</text>
</comment>
<keyword evidence="7" id="KW-1185">Reference proteome</keyword>
<dbReference type="InterPro" id="IPR051786">
    <property type="entry name" value="ASN_synthetase/amidase"/>
</dbReference>
<dbReference type="InterPro" id="IPR001962">
    <property type="entry name" value="Asn_synthase"/>
</dbReference>
<evidence type="ECO:0000259" key="5">
    <source>
        <dbReference type="Pfam" id="PF00733"/>
    </source>
</evidence>
<comment type="caution">
    <text evidence="6">The sequence shown here is derived from an EMBL/GenBank/DDBJ whole genome shotgun (WGS) entry which is preliminary data.</text>
</comment>
<dbReference type="SUPFAM" id="SSF52402">
    <property type="entry name" value="Adenine nucleotide alpha hydrolases-like"/>
    <property type="match status" value="1"/>
</dbReference>
<dbReference type="InterPro" id="IPR014729">
    <property type="entry name" value="Rossmann-like_a/b/a_fold"/>
</dbReference>
<dbReference type="RefSeq" id="WP_359780116.1">
    <property type="nucleotide sequence ID" value="NZ_JBEYRR010000007.1"/>
</dbReference>
<evidence type="ECO:0000256" key="2">
    <source>
        <dbReference type="ARBA" id="ARBA00012737"/>
    </source>
</evidence>
<evidence type="ECO:0000256" key="4">
    <source>
        <dbReference type="ARBA" id="ARBA00048741"/>
    </source>
</evidence>
<evidence type="ECO:0000313" key="7">
    <source>
        <dbReference type="Proteomes" id="UP001553843"/>
    </source>
</evidence>
<dbReference type="PANTHER" id="PTHR43284:SF1">
    <property type="entry name" value="ASPARAGINE SYNTHETASE"/>
    <property type="match status" value="1"/>
</dbReference>
<organism evidence="6 7">
    <name type="scientific">Streptomyces huasconensis</name>
    <dbReference type="NCBI Taxonomy" id="1854574"/>
    <lineage>
        <taxon>Bacteria</taxon>
        <taxon>Bacillati</taxon>
        <taxon>Actinomycetota</taxon>
        <taxon>Actinomycetes</taxon>
        <taxon>Kitasatosporales</taxon>
        <taxon>Streptomycetaceae</taxon>
        <taxon>Streptomyces</taxon>
    </lineage>
</organism>
<dbReference type="Pfam" id="PF00733">
    <property type="entry name" value="Asn_synthase"/>
    <property type="match status" value="1"/>
</dbReference>
<sequence length="610" mass="65460">MEFVVLPDNQDGAAVGRALLPDPEQAKVVTHASGRPWIMGTWSAEDILTVSLGRKNLILLGCFTTTSAQLLRSLSASGDVTALDVFLRSVPGSHYAIASFDGEIRVQGSLSGVREVFYATIDGVTCAADRPDTLAAGIGGGVDERVLAGHLLSYRPWPLSGRPVWRGVECLAPGHYLRIRPDGSHRAVRWWAPPPAELTLAEGARRVRGALEGAAAARSRNSPALGCDLSGGMDSTSLAFLTYRQEGCGRLVTVRREALDAAHDDARWAQRAAASLPGAESVVLAAKELPLSFTGQLAYDDDLEAPYPWSRVKAVAAHVARQLADHGVSLQLTGHGGDELFSPAPSFYHALARSEGLRSVRHLRAARSMYRWPLGAMVRNLLRDPSYPQWLATASTSLTLPVGGPTEPFTGWGAHPRLPSWATPEAVELTAGLLREAAVEKTSPYAPEAVQHELMEGVRLCGAKIRLTDRLTSRSGVAYHAPFLDDQVVDAALSVRLADRVSVERAKPVLAAAMRGVVPDALLGRTTKGEASAEVYAGVRRHKAELLALTEDMRLARLGLVDGTAVRAALLTPHAMSRTFIPVVTTLACESWLRSVETARTRVRRQQGAA</sequence>
<accession>A0ABV3LX45</accession>
<dbReference type="Proteomes" id="UP001553843">
    <property type="component" value="Unassembled WGS sequence"/>
</dbReference>
<keyword evidence="3" id="KW-0028">Amino-acid biosynthesis</keyword>
<feature type="domain" description="Asparagine synthetase" evidence="5">
    <location>
        <begin position="207"/>
        <end position="594"/>
    </location>
</feature>
<name>A0ABV3LX45_9ACTN</name>
<evidence type="ECO:0000256" key="1">
    <source>
        <dbReference type="ARBA" id="ARBA00005187"/>
    </source>
</evidence>
<dbReference type="PANTHER" id="PTHR43284">
    <property type="entry name" value="ASPARAGINE SYNTHETASE (GLUTAMINE-HYDROLYZING)"/>
    <property type="match status" value="1"/>
</dbReference>
<dbReference type="EMBL" id="JBEYRS010000007">
    <property type="protein sequence ID" value="MEW2364035.1"/>
    <property type="molecule type" value="Genomic_DNA"/>
</dbReference>
<dbReference type="EC" id="6.3.5.4" evidence="2"/>
<keyword evidence="3" id="KW-0061">Asparagine biosynthesis</keyword>
<comment type="catalytic activity">
    <reaction evidence="4">
        <text>L-aspartate + L-glutamine + ATP + H2O = L-asparagine + L-glutamate + AMP + diphosphate + H(+)</text>
        <dbReference type="Rhea" id="RHEA:12228"/>
        <dbReference type="ChEBI" id="CHEBI:15377"/>
        <dbReference type="ChEBI" id="CHEBI:15378"/>
        <dbReference type="ChEBI" id="CHEBI:29985"/>
        <dbReference type="ChEBI" id="CHEBI:29991"/>
        <dbReference type="ChEBI" id="CHEBI:30616"/>
        <dbReference type="ChEBI" id="CHEBI:33019"/>
        <dbReference type="ChEBI" id="CHEBI:58048"/>
        <dbReference type="ChEBI" id="CHEBI:58359"/>
        <dbReference type="ChEBI" id="CHEBI:456215"/>
        <dbReference type="EC" id="6.3.5.4"/>
    </reaction>
</comment>
<evidence type="ECO:0000256" key="3">
    <source>
        <dbReference type="ARBA" id="ARBA00022888"/>
    </source>
</evidence>
<protein>
    <recommendedName>
        <fullName evidence="2">asparagine synthase (glutamine-hydrolyzing)</fullName>
        <ecNumber evidence="2">6.3.5.4</ecNumber>
    </recommendedName>
</protein>